<proteinExistence type="predicted"/>
<evidence type="ECO:0000313" key="5">
    <source>
        <dbReference type="Proteomes" id="UP000286594"/>
    </source>
</evidence>
<accession>A0A443LKV7</accession>
<dbReference type="InterPro" id="IPR037053">
    <property type="entry name" value="Phage_tail_collar_dom_sf"/>
</dbReference>
<feature type="region of interest" description="Disordered" evidence="1">
    <location>
        <begin position="131"/>
        <end position="161"/>
    </location>
</feature>
<dbReference type="EMBL" id="SAVB01000008">
    <property type="protein sequence ID" value="RWR49831.1"/>
    <property type="molecule type" value="Genomic_DNA"/>
</dbReference>
<organism evidence="4 5">
    <name type="scientific">Paenirhodobacter ferrireducens</name>
    <dbReference type="NCBI Taxonomy" id="1215032"/>
    <lineage>
        <taxon>Bacteria</taxon>
        <taxon>Pseudomonadati</taxon>
        <taxon>Pseudomonadota</taxon>
        <taxon>Alphaproteobacteria</taxon>
        <taxon>Rhodobacterales</taxon>
        <taxon>Rhodobacter group</taxon>
        <taxon>Paenirhodobacter</taxon>
    </lineage>
</organism>
<dbReference type="AlphaFoldDB" id="A0A443LKV7"/>
<gene>
    <name evidence="4" type="ORF">EOW65_07705</name>
</gene>
<feature type="domain" description="Phage tail collar" evidence="3">
    <location>
        <begin position="36"/>
        <end position="91"/>
    </location>
</feature>
<evidence type="ECO:0000259" key="3">
    <source>
        <dbReference type="Pfam" id="PF07484"/>
    </source>
</evidence>
<evidence type="ECO:0000256" key="1">
    <source>
        <dbReference type="SAM" id="MobiDB-lite"/>
    </source>
</evidence>
<dbReference type="SUPFAM" id="SSF88874">
    <property type="entry name" value="Receptor-binding domain of short tail fibre protein gp12"/>
    <property type="match status" value="1"/>
</dbReference>
<dbReference type="Pfam" id="PF07484">
    <property type="entry name" value="Collar"/>
    <property type="match status" value="1"/>
</dbReference>
<feature type="chain" id="PRO_5019582423" evidence="2">
    <location>
        <begin position="30"/>
        <end position="203"/>
    </location>
</feature>
<feature type="signal peptide" evidence="2">
    <location>
        <begin position="1"/>
        <end position="29"/>
    </location>
</feature>
<dbReference type="RefSeq" id="WP_128148388.1">
    <property type="nucleotide sequence ID" value="NZ_SAVB01000008.1"/>
</dbReference>
<dbReference type="Proteomes" id="UP000286594">
    <property type="component" value="Unassembled WGS sequence"/>
</dbReference>
<protein>
    <submittedName>
        <fullName evidence="4">Phage tail protein</fullName>
    </submittedName>
</protein>
<dbReference type="Gene3D" id="3.90.1340.10">
    <property type="entry name" value="Phage tail collar domain"/>
    <property type="match status" value="1"/>
</dbReference>
<dbReference type="InterPro" id="IPR011083">
    <property type="entry name" value="Phage_tail_collar_dom"/>
</dbReference>
<dbReference type="OrthoDB" id="9810174at2"/>
<evidence type="ECO:0000313" key="4">
    <source>
        <dbReference type="EMBL" id="RWR49831.1"/>
    </source>
</evidence>
<keyword evidence="2" id="KW-0732">Signal</keyword>
<name>A0A443LKV7_9RHOB</name>
<feature type="compositionally biased region" description="Gly residues" evidence="1">
    <location>
        <begin position="136"/>
        <end position="152"/>
    </location>
</feature>
<reference evidence="4 5" key="1">
    <citation type="submission" date="2019-01" db="EMBL/GenBank/DDBJ databases">
        <title>Sinorhodobacter populi sp. nov. isolated from the symptomatic bark tissue of Populus euramericana canker.</title>
        <authorList>
            <person name="Xu G."/>
        </authorList>
    </citation>
    <scope>NUCLEOTIDE SEQUENCE [LARGE SCALE GENOMIC DNA]</scope>
    <source>
        <strain evidence="4 5">CCTCC AB2012026</strain>
    </source>
</reference>
<sequence>MSFLKCAMGASLPSLAVIAALAGAGPARAGEEPYIGDIMIVGFNFCPKYWVPAQGQLMAIAQNQALFALLGTTYGGDGRTTFALPDLQGRVTVGSNAPAGLSRGAKGGQETVAMTSTTMPAHTHPVLATEADGDQPGPGGKLLAGAPSGGTGNETIYSDQPPNKLMSDAMISNTGGGAAFSVLDPGLSLLHCIAVSGLFPPRS</sequence>
<keyword evidence="5" id="KW-1185">Reference proteome</keyword>
<comment type="caution">
    <text evidence="4">The sequence shown here is derived from an EMBL/GenBank/DDBJ whole genome shotgun (WGS) entry which is preliminary data.</text>
</comment>
<evidence type="ECO:0000256" key="2">
    <source>
        <dbReference type="SAM" id="SignalP"/>
    </source>
</evidence>